<evidence type="ECO:0000313" key="11">
    <source>
        <dbReference type="Proteomes" id="UP001628220"/>
    </source>
</evidence>
<dbReference type="EMBL" id="BAAFSF010000001">
    <property type="protein sequence ID" value="GAB1251064.1"/>
    <property type="molecule type" value="Genomic_DNA"/>
</dbReference>
<dbReference type="PANTHER" id="PTHR32024:SF2">
    <property type="entry name" value="TRK SYSTEM POTASSIUM UPTAKE PROTEIN TRKG-RELATED"/>
    <property type="match status" value="1"/>
</dbReference>
<dbReference type="Proteomes" id="UP001628220">
    <property type="component" value="Unassembled WGS sequence"/>
</dbReference>
<feature type="transmembrane region" description="Helical" evidence="9">
    <location>
        <begin position="262"/>
        <end position="284"/>
    </location>
</feature>
<accession>A0ABQ0E031</accession>
<reference evidence="10 11" key="1">
    <citation type="journal article" date="2025" name="Int. J. Syst. Evol. Microbiol.">
        <title>Desulfovibrio falkowii sp. nov., Porphyromonas miyakawae sp. nov., Mediterraneibacter flintii sp. nov. and Owariibacterium komagatae gen. nov., sp. nov., isolated from human faeces.</title>
        <authorList>
            <person name="Hamaguchi T."/>
            <person name="Ohara M."/>
            <person name="Hisatomi A."/>
            <person name="Sekiguchi K."/>
            <person name="Takeda J.I."/>
            <person name="Ueyama J."/>
            <person name="Ito M."/>
            <person name="Nishiwaki H."/>
            <person name="Ogi T."/>
            <person name="Hirayama M."/>
            <person name="Ohkuma M."/>
            <person name="Sakamoto M."/>
            <person name="Ohno K."/>
        </authorList>
    </citation>
    <scope>NUCLEOTIDE SEQUENCE [LARGE SCALE GENOMIC DNA]</scope>
    <source>
        <strain evidence="10 11">13CB11C</strain>
    </source>
</reference>
<keyword evidence="5 9" id="KW-0812">Transmembrane</keyword>
<dbReference type="PANTHER" id="PTHR32024">
    <property type="entry name" value="TRK SYSTEM POTASSIUM UPTAKE PROTEIN TRKG-RELATED"/>
    <property type="match status" value="1"/>
</dbReference>
<evidence type="ECO:0000256" key="2">
    <source>
        <dbReference type="ARBA" id="ARBA00009137"/>
    </source>
</evidence>
<organism evidence="10 11">
    <name type="scientific">Porphyromonas miyakawae</name>
    <dbReference type="NCBI Taxonomy" id="3137470"/>
    <lineage>
        <taxon>Bacteria</taxon>
        <taxon>Pseudomonadati</taxon>
        <taxon>Bacteroidota</taxon>
        <taxon>Bacteroidia</taxon>
        <taxon>Bacteroidales</taxon>
        <taxon>Porphyromonadaceae</taxon>
        <taxon>Porphyromonas</taxon>
    </lineage>
</organism>
<name>A0ABQ0E031_9PORP</name>
<feature type="transmembrane region" description="Helical" evidence="9">
    <location>
        <begin position="114"/>
        <end position="132"/>
    </location>
</feature>
<comment type="similarity">
    <text evidence="2">Belongs to the TrkH potassium transport family.</text>
</comment>
<evidence type="ECO:0000256" key="8">
    <source>
        <dbReference type="ARBA" id="ARBA00023136"/>
    </source>
</evidence>
<keyword evidence="6 9" id="KW-1133">Transmembrane helix</keyword>
<keyword evidence="11" id="KW-1185">Reference proteome</keyword>
<evidence type="ECO:0000256" key="3">
    <source>
        <dbReference type="ARBA" id="ARBA00022448"/>
    </source>
</evidence>
<keyword evidence="8 9" id="KW-0472">Membrane</keyword>
<evidence type="ECO:0000256" key="1">
    <source>
        <dbReference type="ARBA" id="ARBA00004651"/>
    </source>
</evidence>
<dbReference type="InterPro" id="IPR003445">
    <property type="entry name" value="Cat_transpt"/>
</dbReference>
<gene>
    <name evidence="10" type="ORF">Tsumi_01680</name>
</gene>
<comment type="caution">
    <text evidence="10">The sequence shown here is derived from an EMBL/GenBank/DDBJ whole genome shotgun (WGS) entry which is preliminary data.</text>
</comment>
<keyword evidence="3" id="KW-0813">Transport</keyword>
<feature type="transmembrane region" description="Helical" evidence="9">
    <location>
        <begin position="70"/>
        <end position="93"/>
    </location>
</feature>
<dbReference type="Pfam" id="PF02386">
    <property type="entry name" value="TrkH"/>
    <property type="match status" value="1"/>
</dbReference>
<evidence type="ECO:0000256" key="7">
    <source>
        <dbReference type="ARBA" id="ARBA00023065"/>
    </source>
</evidence>
<keyword evidence="7" id="KW-0406">Ion transport</keyword>
<evidence type="ECO:0000256" key="6">
    <source>
        <dbReference type="ARBA" id="ARBA00022989"/>
    </source>
</evidence>
<evidence type="ECO:0000256" key="9">
    <source>
        <dbReference type="SAM" id="Phobius"/>
    </source>
</evidence>
<feature type="transmembrane region" description="Helical" evidence="9">
    <location>
        <begin position="203"/>
        <end position="223"/>
    </location>
</feature>
<sequence>MLAVTLSWITLSSIGMLPFVFGGYVPTVADAFFETVSGFTTTGATVFEEIENLPHALLLWRSMTQWQGGIGIIFFTLALPQVNSVGGSSLYNAETTGIKHERFLPRIAEVARRLWGVYVGLTLLLVLLLWAGPMNLFDAVCHAFSCISTGGFSTHNNGVLHFNSAYVEYVLTLFMFIGSINFTWIYMSLAHRSLKRLYREEEFSWFVGFLAFFIVATFLWLFLKNIYSSPELAFRRSIFQVVTLTSSTGFVTAENVNEWHSFFFSLAIIMMTVGGCAGSTSGGFKIGRFMVMVKNLSNEFKKRIHPSMVTNVRFNGKAVDTDVVIQVLAFVGLYLGVIIISTFLLCLGGNSFLSSVSDSVTCISNVGPSFGPHAMNFSLAGSFEKVVLSLVMLAGRLEVFTLIGIFVPSFWRK</sequence>
<keyword evidence="4" id="KW-1003">Cell membrane</keyword>
<feature type="transmembrane region" description="Helical" evidence="9">
    <location>
        <begin position="323"/>
        <end position="345"/>
    </location>
</feature>
<feature type="transmembrane region" description="Helical" evidence="9">
    <location>
        <begin position="169"/>
        <end position="191"/>
    </location>
</feature>
<feature type="transmembrane region" description="Helical" evidence="9">
    <location>
        <begin position="386"/>
        <end position="411"/>
    </location>
</feature>
<proteinExistence type="inferred from homology"/>
<evidence type="ECO:0000256" key="4">
    <source>
        <dbReference type="ARBA" id="ARBA00022475"/>
    </source>
</evidence>
<evidence type="ECO:0000313" key="10">
    <source>
        <dbReference type="EMBL" id="GAB1251064.1"/>
    </source>
</evidence>
<comment type="subcellular location">
    <subcellularLocation>
        <location evidence="1">Cell membrane</location>
        <topology evidence="1">Multi-pass membrane protein</topology>
    </subcellularLocation>
</comment>
<protein>
    <submittedName>
        <fullName evidence="10">TrkH family potassium uptake protein</fullName>
    </submittedName>
</protein>
<evidence type="ECO:0000256" key="5">
    <source>
        <dbReference type="ARBA" id="ARBA00022692"/>
    </source>
</evidence>